<gene>
    <name evidence="1" type="ORF">XBKB1_3590003</name>
</gene>
<reference evidence="1" key="1">
    <citation type="submission" date="2013-07" db="EMBL/GenBank/DDBJ databases">
        <title>Sub-species coevolution in mutualistic symbiosis.</title>
        <authorList>
            <person name="Murfin K."/>
            <person name="Klassen J."/>
            <person name="Lee M."/>
            <person name="Forst S."/>
            <person name="Stock P."/>
            <person name="Goodrich-Blair H."/>
        </authorList>
    </citation>
    <scope>NUCLEOTIDE SEQUENCE [LARGE SCALE GENOMIC DNA]</scope>
    <source>
        <strain evidence="1">Kraussei Becker Underwood</strain>
    </source>
</reference>
<organism evidence="1">
    <name type="scientific">Xenorhabdus bovienii str. kraussei Becker Underwood</name>
    <dbReference type="NCBI Taxonomy" id="1398204"/>
    <lineage>
        <taxon>Bacteria</taxon>
        <taxon>Pseudomonadati</taxon>
        <taxon>Pseudomonadota</taxon>
        <taxon>Gammaproteobacteria</taxon>
        <taxon>Enterobacterales</taxon>
        <taxon>Morganellaceae</taxon>
        <taxon>Xenorhabdus</taxon>
    </lineage>
</organism>
<evidence type="ECO:0000313" key="1">
    <source>
        <dbReference type="EMBL" id="CDH25061.1"/>
    </source>
</evidence>
<dbReference type="Gene3D" id="3.30.1330.40">
    <property type="entry name" value="RutC-like"/>
    <property type="match status" value="1"/>
</dbReference>
<dbReference type="AlphaFoldDB" id="A0A077PWK0"/>
<sequence>MHPPEKPMKKYASSIPFPFSRAVEANGFLFLSGQLSMNDKREPVQGSVEEQTHLVLQHVDAALKTCGSSFDKIRPGCPKWVISRRLITHIVLIFLTDFRRVQPS</sequence>
<dbReference type="SUPFAM" id="SSF55298">
    <property type="entry name" value="YjgF-like"/>
    <property type="match status" value="1"/>
</dbReference>
<dbReference type="InterPro" id="IPR006175">
    <property type="entry name" value="YjgF/YER057c/UK114"/>
</dbReference>
<dbReference type="CDD" id="cd00448">
    <property type="entry name" value="YjgF_YER057c_UK114_family"/>
    <property type="match status" value="1"/>
</dbReference>
<name>A0A077PWK0_XENBV</name>
<dbReference type="HOGENOM" id="CLU_2249040_0_0_6"/>
<dbReference type="EMBL" id="CBSZ010000289">
    <property type="protein sequence ID" value="CDH25061.1"/>
    <property type="molecule type" value="Genomic_DNA"/>
</dbReference>
<dbReference type="InterPro" id="IPR035959">
    <property type="entry name" value="RutC-like_sf"/>
</dbReference>
<dbReference type="Pfam" id="PF01042">
    <property type="entry name" value="Ribonuc_L-PSP"/>
    <property type="match status" value="1"/>
</dbReference>
<comment type="caution">
    <text evidence="1">The sequence shown here is derived from an EMBL/GenBank/DDBJ whole genome shotgun (WGS) entry which is preliminary data.</text>
</comment>
<accession>A0A077PWK0</accession>
<protein>
    <submittedName>
        <fullName evidence="1">Uncharacterized protein</fullName>
    </submittedName>
</protein>
<dbReference type="Proteomes" id="UP000028493">
    <property type="component" value="Unassembled WGS sequence"/>
</dbReference>
<proteinExistence type="predicted"/>